<dbReference type="SUPFAM" id="SSF55781">
    <property type="entry name" value="GAF domain-like"/>
    <property type="match status" value="1"/>
</dbReference>
<dbReference type="Gene3D" id="1.10.10.10">
    <property type="entry name" value="Winged helix-like DNA-binding domain superfamily/Winged helix DNA-binding domain"/>
    <property type="match status" value="1"/>
</dbReference>
<dbReference type="InterPro" id="IPR011006">
    <property type="entry name" value="CheY-like_superfamily"/>
</dbReference>
<dbReference type="SUPFAM" id="SSF52172">
    <property type="entry name" value="CheY-like"/>
    <property type="match status" value="1"/>
</dbReference>
<dbReference type="InterPro" id="IPR005561">
    <property type="entry name" value="ANTAR"/>
</dbReference>
<dbReference type="InterPro" id="IPR036388">
    <property type="entry name" value="WH-like_DNA-bd_sf"/>
</dbReference>
<keyword evidence="2" id="KW-0804">Transcription</keyword>
<dbReference type="EMBL" id="BAABJP010000001">
    <property type="protein sequence ID" value="GAA5146088.1"/>
    <property type="molecule type" value="Genomic_DNA"/>
</dbReference>
<evidence type="ECO:0000313" key="6">
    <source>
        <dbReference type="Proteomes" id="UP001428817"/>
    </source>
</evidence>
<dbReference type="Pfam" id="PF03861">
    <property type="entry name" value="ANTAR"/>
    <property type="match status" value="1"/>
</dbReference>
<evidence type="ECO:0000256" key="3">
    <source>
        <dbReference type="SAM" id="MobiDB-lite"/>
    </source>
</evidence>
<organism evidence="5 6">
    <name type="scientific">Pseudonocardia eucalypti</name>
    <dbReference type="NCBI Taxonomy" id="648755"/>
    <lineage>
        <taxon>Bacteria</taxon>
        <taxon>Bacillati</taxon>
        <taxon>Actinomycetota</taxon>
        <taxon>Actinomycetes</taxon>
        <taxon>Pseudonocardiales</taxon>
        <taxon>Pseudonocardiaceae</taxon>
        <taxon>Pseudonocardia</taxon>
    </lineage>
</organism>
<evidence type="ECO:0000256" key="2">
    <source>
        <dbReference type="ARBA" id="ARBA00023163"/>
    </source>
</evidence>
<comment type="caution">
    <text evidence="5">The sequence shown here is derived from an EMBL/GenBank/DDBJ whole genome shotgun (WGS) entry which is preliminary data.</text>
</comment>
<evidence type="ECO:0000256" key="1">
    <source>
        <dbReference type="ARBA" id="ARBA00023015"/>
    </source>
</evidence>
<dbReference type="SMART" id="SM01012">
    <property type="entry name" value="ANTAR"/>
    <property type="match status" value="1"/>
</dbReference>
<dbReference type="RefSeq" id="WP_185058747.1">
    <property type="nucleotide sequence ID" value="NZ_BAABJP010000001.1"/>
</dbReference>
<feature type="region of interest" description="Disordered" evidence="3">
    <location>
        <begin position="230"/>
        <end position="250"/>
    </location>
</feature>
<accession>A0ABP9PI31</accession>
<sequence>MPDVGHPPPELVEFALEAASTSVAELDVPALLQRTCHTLTELYGLAGCAAVLLDSTGSVRAMLGSHPAAVQLTRLMREMDEDSARREYVVQDLTQSKRMDLAQAAGQVGLPISAMVALPGPTGLVGRLQLFAAEPGTVTLDLLAELRPFALLLGATLDNAEAYQHSASMVAKLADALDEQRPVEQAKGMLTERHQVDLDAAYRMLREQARRHATSVRAVAADLVNQSWKAAKPVPEQAATPAPEHTGDRR</sequence>
<name>A0ABP9PI31_9PSEU</name>
<dbReference type="Proteomes" id="UP001428817">
    <property type="component" value="Unassembled WGS sequence"/>
</dbReference>
<keyword evidence="6" id="KW-1185">Reference proteome</keyword>
<reference evidence="6" key="1">
    <citation type="journal article" date="2019" name="Int. J. Syst. Evol. Microbiol.">
        <title>The Global Catalogue of Microorganisms (GCM) 10K type strain sequencing project: providing services to taxonomists for standard genome sequencing and annotation.</title>
        <authorList>
            <consortium name="The Broad Institute Genomics Platform"/>
            <consortium name="The Broad Institute Genome Sequencing Center for Infectious Disease"/>
            <person name="Wu L."/>
            <person name="Ma J."/>
        </authorList>
    </citation>
    <scope>NUCLEOTIDE SEQUENCE [LARGE SCALE GENOMIC DNA]</scope>
    <source>
        <strain evidence="6">JCM 18303</strain>
    </source>
</reference>
<dbReference type="Gene3D" id="3.30.450.40">
    <property type="match status" value="1"/>
</dbReference>
<evidence type="ECO:0000313" key="5">
    <source>
        <dbReference type="EMBL" id="GAA5146088.1"/>
    </source>
</evidence>
<keyword evidence="1" id="KW-0805">Transcription regulation</keyword>
<feature type="domain" description="ANTAR" evidence="4">
    <location>
        <begin position="163"/>
        <end position="224"/>
    </location>
</feature>
<proteinExistence type="predicted"/>
<gene>
    <name evidence="5" type="ORF">GCM10023321_04990</name>
</gene>
<protein>
    <recommendedName>
        <fullName evidence="4">ANTAR domain-containing protein</fullName>
    </recommendedName>
</protein>
<dbReference type="PROSITE" id="PS50921">
    <property type="entry name" value="ANTAR"/>
    <property type="match status" value="1"/>
</dbReference>
<dbReference type="InterPro" id="IPR029016">
    <property type="entry name" value="GAF-like_dom_sf"/>
</dbReference>
<evidence type="ECO:0000259" key="4">
    <source>
        <dbReference type="PROSITE" id="PS50921"/>
    </source>
</evidence>